<dbReference type="KEGG" id="vg:18559425"/>
<gene>
    <name evidence="1" type="primary">153</name>
    <name evidence="1" type="ORF">COURTHOUSE_153</name>
</gene>
<dbReference type="RefSeq" id="YP_009012052.1">
    <property type="nucleotide sequence ID" value="NC_023690.1"/>
</dbReference>
<sequence length="233" mass="26314">MQLLLAWHGDTERLEEGCFMSRSIVVDCLECGESSPTCGNFCDKACVARYNARNRKVDHDKLRAAARARRPYVGADNPNYRGGKSKHPLIDIYYDMIGRCGRPSHARYADYGGRGISVCERWQNDFWDFVSDMGERPAGLTLDRIDNDGPYAPWNCRWATVSEQNRNRRPETNLHIVKSGWANPATKIGPADRRQLQLDFYLGGASCRELADAYGVSVSRVRQIIKEDGYADG</sequence>
<dbReference type="GeneID" id="18559425"/>
<organism evidence="1 2">
    <name type="scientific">Mycobacterium phage Courthouse</name>
    <dbReference type="NCBI Taxonomy" id="2923000"/>
    <lineage>
        <taxon>Viruses</taxon>
        <taxon>Duplodnaviria</taxon>
        <taxon>Heunggongvirae</taxon>
        <taxon>Uroviricota</taxon>
        <taxon>Caudoviricetes</taxon>
        <taxon>Omegavirus</taxon>
        <taxon>Omegavirus courthouse</taxon>
    </lineage>
</organism>
<dbReference type="Proteomes" id="UP000005860">
    <property type="component" value="Segment"/>
</dbReference>
<name>G8I5L0_9CAUD</name>
<accession>G8I5L0</accession>
<reference evidence="1 2" key="1">
    <citation type="journal article" date="2012" name="J. Virol.">
        <title>Complete Genome Sequences of 138 Mycobacteriophages.</title>
        <authorList>
            <consortium name="the Science Education Alliance Phage Hunters Advancing Genomics and Evolutionary Science Program"/>
            <consortium name="the KwaZulu-Natal Research Institute for Tuberculosis and HIV Mycobacterial Genetics Course Students"/>
            <consortium name="the Phage Hunters Integrating Research and Education Program"/>
            <person name="Hatfull G.F."/>
        </authorList>
    </citation>
    <scope>NUCLEOTIDE SEQUENCE [LARGE SCALE GENOMIC DNA]</scope>
</reference>
<evidence type="ECO:0000313" key="1">
    <source>
        <dbReference type="EMBL" id="AER48004.1"/>
    </source>
</evidence>
<proteinExistence type="predicted"/>
<keyword evidence="2" id="KW-1185">Reference proteome</keyword>
<dbReference type="EMBL" id="JN698997">
    <property type="protein sequence ID" value="AER48004.1"/>
    <property type="molecule type" value="Genomic_DNA"/>
</dbReference>
<protein>
    <submittedName>
        <fullName evidence="1">Uncharacterized protein</fullName>
    </submittedName>
</protein>
<evidence type="ECO:0000313" key="2">
    <source>
        <dbReference type="Proteomes" id="UP000005860"/>
    </source>
</evidence>